<gene>
    <name evidence="1" type="ORF">DRV84_00650</name>
</gene>
<comment type="caution">
    <text evidence="1">The sequence shown here is derived from an EMBL/GenBank/DDBJ whole genome shotgun (WGS) entry which is preliminary data.</text>
</comment>
<dbReference type="Gene3D" id="1.25.40.10">
    <property type="entry name" value="Tetratricopeptide repeat domain"/>
    <property type="match status" value="1"/>
</dbReference>
<dbReference type="Proteomes" id="UP000257131">
    <property type="component" value="Unassembled WGS sequence"/>
</dbReference>
<reference evidence="1 2" key="1">
    <citation type="journal article" date="2017" name="Int. J. Syst. Evol. Microbiol.">
        <title>Rhodosalinus sediminis gen. nov., sp. nov., isolated from marine saltern.</title>
        <authorList>
            <person name="Guo L.Y."/>
            <person name="Ling S.K."/>
            <person name="Li C.M."/>
            <person name="Chen G.J."/>
            <person name="Du Z.J."/>
        </authorList>
    </citation>
    <scope>NUCLEOTIDE SEQUENCE [LARGE SCALE GENOMIC DNA]</scope>
    <source>
        <strain evidence="1 2">WDN1C137</strain>
    </source>
</reference>
<dbReference type="SUPFAM" id="SSF48452">
    <property type="entry name" value="TPR-like"/>
    <property type="match status" value="1"/>
</dbReference>
<protein>
    <recommendedName>
        <fullName evidence="3">DUF560 domain-containing protein</fullName>
    </recommendedName>
</protein>
<evidence type="ECO:0008006" key="3">
    <source>
        <dbReference type="Google" id="ProtNLM"/>
    </source>
</evidence>
<dbReference type="AlphaFoldDB" id="A0A3D9BZ42"/>
<sequence length="414" mass="45531">MRRAEPDVAVGYAEALLTRNDEDVGAHLLRARGLRDMGREGEARAAAMSAWRLADTPEARHASALVMAQALASAGQRTRAQWWLRRAVHHAPDEAARRRAIRDFRYVRARNPWSTELRFSVAPRSNVNGGSARSTIRIYDLPFDFRLRGSAQALSGTEIAAGVSTGYRLRGSARRKTEAILRADYRTYRLTDDAQDKAPTVEGSDFALGSLAVTLAETWRSRTDGAPRRVAATLGQVWYGGAPYTSFLRLSGRRHWALGSRRTAHVSVMAEAQRGRDGRADSGKLRVGAGTARQLASGHRLRLHVAATASRSRAAARDYDRLEAGARLDLAEPVLGAVLDFGLRVEGESYAGRFFGMTGREDRTVTLDATADLAELEQYGFMPSVTIRAERTQSTLGLYDTEKLGLELGWRSAF</sequence>
<dbReference type="EMBL" id="QOHR01000001">
    <property type="protein sequence ID" value="REC58774.1"/>
    <property type="molecule type" value="Genomic_DNA"/>
</dbReference>
<organism evidence="1 2">
    <name type="scientific">Rhodosalinus sediminis</name>
    <dbReference type="NCBI Taxonomy" id="1940533"/>
    <lineage>
        <taxon>Bacteria</taxon>
        <taxon>Pseudomonadati</taxon>
        <taxon>Pseudomonadota</taxon>
        <taxon>Alphaproteobacteria</taxon>
        <taxon>Rhodobacterales</taxon>
        <taxon>Paracoccaceae</taxon>
        <taxon>Rhodosalinus</taxon>
    </lineage>
</organism>
<name>A0A3D9BZ42_9RHOB</name>
<keyword evidence="2" id="KW-1185">Reference proteome</keyword>
<evidence type="ECO:0000313" key="2">
    <source>
        <dbReference type="Proteomes" id="UP000257131"/>
    </source>
</evidence>
<evidence type="ECO:0000313" key="1">
    <source>
        <dbReference type="EMBL" id="REC58774.1"/>
    </source>
</evidence>
<proteinExistence type="predicted"/>
<accession>A0A3D9BZ42</accession>
<dbReference type="InterPro" id="IPR011990">
    <property type="entry name" value="TPR-like_helical_dom_sf"/>
</dbReference>